<evidence type="ECO:0000313" key="3">
    <source>
        <dbReference type="Proteomes" id="UP000503312"/>
    </source>
</evidence>
<dbReference type="AlphaFoldDB" id="A0A6M9PZ86"/>
<evidence type="ECO:0000256" key="1">
    <source>
        <dbReference type="SAM" id="SignalP"/>
    </source>
</evidence>
<accession>A0A6M9PZ86</accession>
<name>A0A6M9PZ86_9BURK</name>
<proteinExistence type="predicted"/>
<dbReference type="RefSeq" id="WP_173955309.1">
    <property type="nucleotide sequence ID" value="NZ_CP028942.1"/>
</dbReference>
<feature type="signal peptide" evidence="1">
    <location>
        <begin position="1"/>
        <end position="28"/>
    </location>
</feature>
<evidence type="ECO:0000313" key="2">
    <source>
        <dbReference type="EMBL" id="QKM64267.1"/>
    </source>
</evidence>
<gene>
    <name evidence="2" type="ORF">DCO17_02875</name>
</gene>
<keyword evidence="1" id="KW-0732">Signal</keyword>
<keyword evidence="3" id="KW-1185">Reference proteome</keyword>
<dbReference type="Proteomes" id="UP000503312">
    <property type="component" value="Chromosome"/>
</dbReference>
<dbReference type="KEGG" id="ptrp:DCO17_02875"/>
<sequence length="163" mass="18359">MLLTKPSFLNKYCLSLMLALFVMHGVHAKSDHQESTPAKAGAQKGAHKYSNDKDIVLRKNAQSTLYLLSGWGKTEGPFVWYTVSAHFNSDQLSPNGKPFNLFSLSGALDCKENHFFFYRTSYMYFDVKAKSLNEVFFKKAKSDVISINPETIESSVKAIICNE</sequence>
<reference evidence="2 3" key="1">
    <citation type="submission" date="2018-04" db="EMBL/GenBank/DDBJ databases">
        <title>Polynucleobacter sp. UH21B genome.</title>
        <authorList>
            <person name="Hahn M.W."/>
        </authorList>
    </citation>
    <scope>NUCLEOTIDE SEQUENCE [LARGE SCALE GENOMIC DNA]</scope>
    <source>
        <strain evidence="2 3">MWH-UH21B</strain>
    </source>
</reference>
<protein>
    <submittedName>
        <fullName evidence="2">Uncharacterized protein</fullName>
    </submittedName>
</protein>
<dbReference type="EMBL" id="CP028942">
    <property type="protein sequence ID" value="QKM64267.1"/>
    <property type="molecule type" value="Genomic_DNA"/>
</dbReference>
<feature type="chain" id="PRO_5026887532" evidence="1">
    <location>
        <begin position="29"/>
        <end position="163"/>
    </location>
</feature>
<organism evidence="2 3">
    <name type="scientific">Polynucleobacter tropicus</name>
    <dbReference type="NCBI Taxonomy" id="1743174"/>
    <lineage>
        <taxon>Bacteria</taxon>
        <taxon>Pseudomonadati</taxon>
        <taxon>Pseudomonadota</taxon>
        <taxon>Betaproteobacteria</taxon>
        <taxon>Burkholderiales</taxon>
        <taxon>Burkholderiaceae</taxon>
        <taxon>Polynucleobacter</taxon>
    </lineage>
</organism>